<evidence type="ECO:0000259" key="1">
    <source>
        <dbReference type="Pfam" id="PF05943"/>
    </source>
</evidence>
<dbReference type="eggNOG" id="COG3517">
    <property type="taxonomic scope" value="Bacteria"/>
</dbReference>
<dbReference type="Pfam" id="PF05943">
    <property type="entry name" value="VipB"/>
    <property type="match status" value="1"/>
</dbReference>
<dbReference type="RefSeq" id="WP_025166604.1">
    <property type="nucleotide sequence ID" value="NZ_AWSQ01000005.1"/>
</dbReference>
<dbReference type="EMBL" id="AWSQ01000005">
    <property type="protein sequence ID" value="KFX68558.1"/>
    <property type="molecule type" value="Genomic_DNA"/>
</dbReference>
<sequence>MSTSAAVESGRSAAELGILDRIIAETKLTPDDEAYDIAKRGVSAFIEELLKPQNENEPVKKAMVDRMIAEIDAKLSRQMDEILHNAEFQALESSWRGLKLLVDRTNFRENIKLEIINASKQDLLDDFEDSPEIVQSGLYKHIYTAEYGQFGGQPVGALIANYFFDPSAPDIKTLQYVASVATMSHAPFIAAAGPKFFGLESFSGLPDLKDLKDHFEGPQFAKWQSFREQEDARYVGLTVPRFLLRNPYDPEDNPVKSFVYKENVANSHEHYLWGNTAYTFASRLTDSFAKFRWCPNIIGPQSGGAVEDLPLHHFESMGEIETKIPTEVLVSDRREYELAEEGFIALTMRKGSDNAAFFSANSAQKPKFFGISAEGKTAELNYKLGTQLPYLFIVNRLAHYLKVLQREQIGAWKERTDLEQELNKWIRQFVADQENPSSEVRSRRPLRAAQVIVSDVEGEPGWYRVSLNVRPHFKYMGADFTLSLVGKLDKE</sequence>
<dbReference type="PANTHER" id="PTHR35565">
    <property type="entry name" value="CYTOPLASMIC PROTEIN-RELATED"/>
    <property type="match status" value="1"/>
</dbReference>
<dbReference type="NCBIfam" id="TIGR03355">
    <property type="entry name" value="VI_chp_2"/>
    <property type="match status" value="1"/>
</dbReference>
<protein>
    <submittedName>
        <fullName evidence="3">Type VI secretion protein</fullName>
    </submittedName>
</protein>
<dbReference type="STRING" id="1395571.TMS3_0118080"/>
<gene>
    <name evidence="3" type="ORF">TMS3_0118080</name>
</gene>
<organism evidence="3 4">
    <name type="scientific">Pseudomonas taeanensis MS-3</name>
    <dbReference type="NCBI Taxonomy" id="1395571"/>
    <lineage>
        <taxon>Bacteria</taxon>
        <taxon>Pseudomonadati</taxon>
        <taxon>Pseudomonadota</taxon>
        <taxon>Gammaproteobacteria</taxon>
        <taxon>Pseudomonadales</taxon>
        <taxon>Pseudomonadaceae</taxon>
        <taxon>Pseudomonas</taxon>
    </lineage>
</organism>
<evidence type="ECO:0000313" key="4">
    <source>
        <dbReference type="Proteomes" id="UP000030063"/>
    </source>
</evidence>
<dbReference type="PANTHER" id="PTHR35565:SF1">
    <property type="entry name" value="TYPE VI SECRETION SYSTEM CONTRACTILE SHEATH LARGE SUBUNIT"/>
    <property type="match status" value="1"/>
</dbReference>
<evidence type="ECO:0000313" key="3">
    <source>
        <dbReference type="EMBL" id="KFX68558.1"/>
    </source>
</evidence>
<feature type="domain" description="TssC1 N-terminal" evidence="1">
    <location>
        <begin position="65"/>
        <end position="364"/>
    </location>
</feature>
<dbReference type="InterPro" id="IPR010269">
    <property type="entry name" value="T6SS_TssC-like"/>
</dbReference>
<dbReference type="InterPro" id="IPR044032">
    <property type="entry name" value="TssC1_C"/>
</dbReference>
<dbReference type="Pfam" id="PF18945">
    <property type="entry name" value="VipB_2"/>
    <property type="match status" value="1"/>
</dbReference>
<comment type="caution">
    <text evidence="3">The sequence shown here is derived from an EMBL/GenBank/DDBJ whole genome shotgun (WGS) entry which is preliminary data.</text>
</comment>
<evidence type="ECO:0000259" key="2">
    <source>
        <dbReference type="Pfam" id="PF18945"/>
    </source>
</evidence>
<dbReference type="InterPro" id="IPR044031">
    <property type="entry name" value="TssC1_N"/>
</dbReference>
<proteinExistence type="predicted"/>
<dbReference type="Proteomes" id="UP000030063">
    <property type="component" value="Unassembled WGS sequence"/>
</dbReference>
<name>A0A0A1YHU9_9PSED</name>
<feature type="domain" description="TssC1 C-terminal" evidence="2">
    <location>
        <begin position="378"/>
        <end position="488"/>
    </location>
</feature>
<dbReference type="AlphaFoldDB" id="A0A0A1YHU9"/>
<keyword evidence="4" id="KW-1185">Reference proteome</keyword>
<reference evidence="3 4" key="1">
    <citation type="journal article" date="2014" name="Genome Announc.">
        <title>Draft Genome Sequence of Petroleum Oil-Degrading Marine Bacterium Pseudomonas taeanensis Strain MS-3, Isolated from a Crude Oil-Contaminated Seashore.</title>
        <authorList>
            <person name="Lee S.Y."/>
            <person name="Kim S.H."/>
            <person name="Lee D.G."/>
            <person name="Shin S."/>
            <person name="Yun S.H."/>
            <person name="Choi C.W."/>
            <person name="Chung Y.H."/>
            <person name="Choi J.S."/>
            <person name="Kahng H.Y."/>
            <person name="Kim S.I."/>
        </authorList>
    </citation>
    <scope>NUCLEOTIDE SEQUENCE [LARGE SCALE GENOMIC DNA]</scope>
    <source>
        <strain evidence="3 4">MS-3</strain>
    </source>
</reference>
<accession>A0A0A1YHU9</accession>
<dbReference type="OrthoDB" id="9764000at2"/>